<dbReference type="Proteomes" id="UP000066014">
    <property type="component" value="Chromosome"/>
</dbReference>
<dbReference type="EMBL" id="AP014569">
    <property type="protein sequence ID" value="BAO83377.1"/>
    <property type="molecule type" value="Genomic_DNA"/>
</dbReference>
<dbReference type="KEGG" id="cbab:SMCB_1149"/>
<name>A0A060NNQ9_9BURK</name>
<dbReference type="AlphaFoldDB" id="A0A060NNQ9"/>
<evidence type="ECO:0000313" key="1">
    <source>
        <dbReference type="EMBL" id="BAO83377.1"/>
    </source>
</evidence>
<protein>
    <submittedName>
        <fullName evidence="1">Phosphatidylserine decarboxylase</fullName>
    </submittedName>
</protein>
<accession>A0A060NNQ9</accession>
<proteinExistence type="predicted"/>
<organism evidence="1 2">
    <name type="scientific">Serpentinimonas maccroryi</name>
    <dbReference type="NCBI Taxonomy" id="1458426"/>
    <lineage>
        <taxon>Bacteria</taxon>
        <taxon>Pseudomonadati</taxon>
        <taxon>Pseudomonadota</taxon>
        <taxon>Betaproteobacteria</taxon>
        <taxon>Burkholderiales</taxon>
        <taxon>Comamonadaceae</taxon>
        <taxon>Serpentinimonas</taxon>
    </lineage>
</organism>
<evidence type="ECO:0000313" key="2">
    <source>
        <dbReference type="Proteomes" id="UP000066014"/>
    </source>
</evidence>
<dbReference type="STRING" id="1458426.SMCB_1149"/>
<keyword evidence="2" id="KW-1185">Reference proteome</keyword>
<dbReference type="HOGENOM" id="CLU_211870_2_0_4"/>
<reference evidence="1 2" key="1">
    <citation type="journal article" date="2014" name="Nat. Commun.">
        <title>Physiological and genomic features of highly alkaliphilic hydrogen-utilizing Betaproteobacteria from a continental serpentinizing site.</title>
        <authorList>
            <person name="Suzuki S."/>
            <person name="Kuenen J.G."/>
            <person name="Schipper K."/>
            <person name="van der Velde S."/>
            <person name="Ishii S."/>
            <person name="Wu A."/>
            <person name="Sorokin D.Y."/>
            <person name="Tenney A."/>
            <person name="Meng X.Y."/>
            <person name="Morrill P.L."/>
            <person name="Kamagata Y."/>
            <person name="Muyzer G."/>
            <person name="Nealson K.H."/>
        </authorList>
    </citation>
    <scope>NUCLEOTIDE SEQUENCE [LARGE SCALE GENOMIC DNA]</scope>
    <source>
        <strain evidence="1 2">B1</strain>
    </source>
</reference>
<dbReference type="RefSeq" id="WP_268747544.1">
    <property type="nucleotide sequence ID" value="NZ_AP014569.1"/>
</dbReference>
<sequence length="42" mass="4850">MKTLLLRALIGLAACALLLFTFSLYTHPDFMLKLANQFWLCF</sequence>
<gene>
    <name evidence="1" type="ORF">SMCB_1149</name>
</gene>